<accession>A0AAP0ECU6</accession>
<evidence type="ECO:0000313" key="1">
    <source>
        <dbReference type="EMBL" id="KAK9089197.1"/>
    </source>
</evidence>
<keyword evidence="2" id="KW-1185">Reference proteome</keyword>
<reference evidence="1 2" key="1">
    <citation type="submission" date="2024-01" db="EMBL/GenBank/DDBJ databases">
        <title>Genome assemblies of Stephania.</title>
        <authorList>
            <person name="Yang L."/>
        </authorList>
    </citation>
    <scope>NUCLEOTIDE SEQUENCE [LARGE SCALE GENOMIC DNA]</scope>
    <source>
        <strain evidence="1">JXDWG</strain>
        <tissue evidence="1">Leaf</tissue>
    </source>
</reference>
<gene>
    <name evidence="1" type="ORF">Scep_028279</name>
</gene>
<evidence type="ECO:0000313" key="2">
    <source>
        <dbReference type="Proteomes" id="UP001419268"/>
    </source>
</evidence>
<proteinExistence type="predicted"/>
<organism evidence="1 2">
    <name type="scientific">Stephania cephalantha</name>
    <dbReference type="NCBI Taxonomy" id="152367"/>
    <lineage>
        <taxon>Eukaryota</taxon>
        <taxon>Viridiplantae</taxon>
        <taxon>Streptophyta</taxon>
        <taxon>Embryophyta</taxon>
        <taxon>Tracheophyta</taxon>
        <taxon>Spermatophyta</taxon>
        <taxon>Magnoliopsida</taxon>
        <taxon>Ranunculales</taxon>
        <taxon>Menispermaceae</taxon>
        <taxon>Menispermoideae</taxon>
        <taxon>Cissampelideae</taxon>
        <taxon>Stephania</taxon>
    </lineage>
</organism>
<sequence length="52" mass="5759">MAALPAASPKCFLPSVRNPCKHRKTPSSSSSAHMSIMMHENHTPWTNFSNFS</sequence>
<protein>
    <submittedName>
        <fullName evidence="1">Uncharacterized protein</fullName>
    </submittedName>
</protein>
<dbReference type="Proteomes" id="UP001419268">
    <property type="component" value="Unassembled WGS sequence"/>
</dbReference>
<name>A0AAP0ECU6_9MAGN</name>
<comment type="caution">
    <text evidence="1">The sequence shown here is derived from an EMBL/GenBank/DDBJ whole genome shotgun (WGS) entry which is preliminary data.</text>
</comment>
<dbReference type="EMBL" id="JBBNAG010000012">
    <property type="protein sequence ID" value="KAK9089197.1"/>
    <property type="molecule type" value="Genomic_DNA"/>
</dbReference>
<dbReference type="AlphaFoldDB" id="A0AAP0ECU6"/>